<organism evidence="2 3">
    <name type="scientific">Eumeta variegata</name>
    <name type="common">Bagworm moth</name>
    <name type="synonym">Eumeta japonica</name>
    <dbReference type="NCBI Taxonomy" id="151549"/>
    <lineage>
        <taxon>Eukaryota</taxon>
        <taxon>Metazoa</taxon>
        <taxon>Ecdysozoa</taxon>
        <taxon>Arthropoda</taxon>
        <taxon>Hexapoda</taxon>
        <taxon>Insecta</taxon>
        <taxon>Pterygota</taxon>
        <taxon>Neoptera</taxon>
        <taxon>Endopterygota</taxon>
        <taxon>Lepidoptera</taxon>
        <taxon>Glossata</taxon>
        <taxon>Ditrysia</taxon>
        <taxon>Tineoidea</taxon>
        <taxon>Psychidae</taxon>
        <taxon>Oiketicinae</taxon>
        <taxon>Eumeta</taxon>
    </lineage>
</organism>
<protein>
    <submittedName>
        <fullName evidence="2">Uncharacterized protein</fullName>
    </submittedName>
</protein>
<dbReference type="AlphaFoldDB" id="A0A4C1XRU1"/>
<dbReference type="EMBL" id="BGZK01000939">
    <property type="protein sequence ID" value="GBP65773.1"/>
    <property type="molecule type" value="Genomic_DNA"/>
</dbReference>
<evidence type="ECO:0000313" key="2">
    <source>
        <dbReference type="EMBL" id="GBP65773.1"/>
    </source>
</evidence>
<dbReference type="Proteomes" id="UP000299102">
    <property type="component" value="Unassembled WGS sequence"/>
</dbReference>
<keyword evidence="3" id="KW-1185">Reference proteome</keyword>
<comment type="caution">
    <text evidence="2">The sequence shown here is derived from an EMBL/GenBank/DDBJ whole genome shotgun (WGS) entry which is preliminary data.</text>
</comment>
<sequence length="149" mass="16332">MYVPFSVREGKGGLVLSERFLCAARAPPRPPAATARDRSNNFELSFVADGPGRQKVWDAAIFTFGDSSRRRTRPPGEGRRAPAAPPAARRLCAKLRRALKRLSAQAAPAGAARDCANLAICDSQRESPIVRLVRRSRVFVVSLRPRIPK</sequence>
<proteinExistence type="predicted"/>
<name>A0A4C1XRU1_EUMVA</name>
<feature type="region of interest" description="Disordered" evidence="1">
    <location>
        <begin position="67"/>
        <end position="86"/>
    </location>
</feature>
<evidence type="ECO:0000256" key="1">
    <source>
        <dbReference type="SAM" id="MobiDB-lite"/>
    </source>
</evidence>
<gene>
    <name evidence="2" type="ORF">EVAR_30831_1</name>
</gene>
<reference evidence="2 3" key="1">
    <citation type="journal article" date="2019" name="Commun. Biol.">
        <title>The bagworm genome reveals a unique fibroin gene that provides high tensile strength.</title>
        <authorList>
            <person name="Kono N."/>
            <person name="Nakamura H."/>
            <person name="Ohtoshi R."/>
            <person name="Tomita M."/>
            <person name="Numata K."/>
            <person name="Arakawa K."/>
        </authorList>
    </citation>
    <scope>NUCLEOTIDE SEQUENCE [LARGE SCALE GENOMIC DNA]</scope>
</reference>
<evidence type="ECO:0000313" key="3">
    <source>
        <dbReference type="Proteomes" id="UP000299102"/>
    </source>
</evidence>
<accession>A0A4C1XRU1</accession>